<dbReference type="RefSeq" id="WP_339969278.1">
    <property type="nucleotide sequence ID" value="NZ_JBBHJY010000010.1"/>
</dbReference>
<dbReference type="Pfam" id="PF00441">
    <property type="entry name" value="Acyl-CoA_dh_1"/>
    <property type="match status" value="1"/>
</dbReference>
<protein>
    <submittedName>
        <fullName evidence="3">Acyl-CoA dehydrogenase family protein</fullName>
    </submittedName>
</protein>
<reference evidence="3 4" key="1">
    <citation type="submission" date="2024-03" db="EMBL/GenBank/DDBJ databases">
        <authorList>
            <person name="Jo J.-H."/>
        </authorList>
    </citation>
    <scope>NUCLEOTIDE SEQUENCE [LARGE SCALE GENOMIC DNA]</scope>
    <source>
        <strain evidence="3 4">AS3R-12</strain>
    </source>
</reference>
<evidence type="ECO:0000313" key="4">
    <source>
        <dbReference type="Proteomes" id="UP001379235"/>
    </source>
</evidence>
<dbReference type="Gene3D" id="1.20.140.10">
    <property type="entry name" value="Butyryl-CoA Dehydrogenase, subunit A, domain 3"/>
    <property type="match status" value="1"/>
</dbReference>
<dbReference type="EMBL" id="JBBHJY010000010">
    <property type="protein sequence ID" value="MEJ6011751.1"/>
    <property type="molecule type" value="Genomic_DNA"/>
</dbReference>
<evidence type="ECO:0000256" key="1">
    <source>
        <dbReference type="ARBA" id="ARBA00022630"/>
    </source>
</evidence>
<organism evidence="3 4">
    <name type="scientific">Novosphingobium aquae</name>
    <dbReference type="NCBI Taxonomy" id="3133435"/>
    <lineage>
        <taxon>Bacteria</taxon>
        <taxon>Pseudomonadati</taxon>
        <taxon>Pseudomonadota</taxon>
        <taxon>Alphaproteobacteria</taxon>
        <taxon>Sphingomonadales</taxon>
        <taxon>Sphingomonadaceae</taxon>
        <taxon>Novosphingobium</taxon>
    </lineage>
</organism>
<name>A0ABU8SDU2_9SPHN</name>
<dbReference type="PANTHER" id="PTHR43884">
    <property type="entry name" value="ACYL-COA DEHYDROGENASE"/>
    <property type="match status" value="1"/>
</dbReference>
<dbReference type="InterPro" id="IPR009075">
    <property type="entry name" value="AcylCo_DH/oxidase_C"/>
</dbReference>
<dbReference type="Proteomes" id="UP001379235">
    <property type="component" value="Unassembled WGS sequence"/>
</dbReference>
<dbReference type="InterPro" id="IPR036250">
    <property type="entry name" value="AcylCo_DH-like_C"/>
</dbReference>
<keyword evidence="4" id="KW-1185">Reference proteome</keyword>
<accession>A0ABU8SDU2</accession>
<gene>
    <name evidence="3" type="ORF">WG900_17705</name>
</gene>
<dbReference type="PANTHER" id="PTHR43884:SF12">
    <property type="entry name" value="ISOVALERYL-COA DEHYDROGENASE, MITOCHONDRIAL-RELATED"/>
    <property type="match status" value="1"/>
</dbReference>
<dbReference type="SUPFAM" id="SSF47203">
    <property type="entry name" value="Acyl-CoA dehydrogenase C-terminal domain-like"/>
    <property type="match status" value="1"/>
</dbReference>
<feature type="domain" description="Acyl-CoA dehydrogenase/oxidase C-terminal" evidence="2">
    <location>
        <begin position="171"/>
        <end position="297"/>
    </location>
</feature>
<evidence type="ECO:0000313" key="3">
    <source>
        <dbReference type="EMBL" id="MEJ6011751.1"/>
    </source>
</evidence>
<comment type="caution">
    <text evidence="3">The sequence shown here is derived from an EMBL/GenBank/DDBJ whole genome shotgun (WGS) entry which is preliminary data.</text>
</comment>
<proteinExistence type="predicted"/>
<sequence>MDFDFSEDQQMLMTAFEGLLAPWTQAPQGLHGYTVYSAELQAEIAAAGFMEIAAQPGFSLLDAALLVEAGAACPVSVELASSMMIAPLLANAEGPLAVASALGQPVRYLPVSQSVCLFHDGDVWQAPVASAQIEVLDSVAAYPLGRLARVPNAASKLSSDLAGTIRRRALIGIAAEAAGLMRGAIDCTVAYVRERQQFGQPLGHFQAIQHRLAESAQLARASRWLAFRAADSERESDAATACLYAQESMRKVITDCHQFTGAMGLTLEWPLHLWTYRMKVLQGEFGGKGAQARRLAQSAWPETATEAAALPEMAM</sequence>
<evidence type="ECO:0000259" key="2">
    <source>
        <dbReference type="Pfam" id="PF00441"/>
    </source>
</evidence>
<keyword evidence="1" id="KW-0285">Flavoprotein</keyword>